<keyword evidence="2" id="KW-0472">Membrane</keyword>
<keyword evidence="2" id="KW-1133">Transmembrane helix</keyword>
<name>A0A6C0C013_9ZZZZ</name>
<reference evidence="3" key="1">
    <citation type="journal article" date="2020" name="Nature">
        <title>Giant virus diversity and host interactions through global metagenomics.</title>
        <authorList>
            <person name="Schulz F."/>
            <person name="Roux S."/>
            <person name="Paez-Espino D."/>
            <person name="Jungbluth S."/>
            <person name="Walsh D.A."/>
            <person name="Denef V.J."/>
            <person name="McMahon K.D."/>
            <person name="Konstantinidis K.T."/>
            <person name="Eloe-Fadrosh E.A."/>
            <person name="Kyrpides N.C."/>
            <person name="Woyke T."/>
        </authorList>
    </citation>
    <scope>NUCLEOTIDE SEQUENCE</scope>
    <source>
        <strain evidence="3">GVMAG-M-3300020182-84</strain>
    </source>
</reference>
<proteinExistence type="predicted"/>
<dbReference type="AlphaFoldDB" id="A0A6C0C013"/>
<dbReference type="EMBL" id="MN739312">
    <property type="protein sequence ID" value="QHS97995.1"/>
    <property type="molecule type" value="Genomic_DNA"/>
</dbReference>
<keyword evidence="2" id="KW-0812">Transmembrane</keyword>
<feature type="region of interest" description="Disordered" evidence="1">
    <location>
        <begin position="30"/>
        <end position="49"/>
    </location>
</feature>
<evidence type="ECO:0000256" key="2">
    <source>
        <dbReference type="SAM" id="Phobius"/>
    </source>
</evidence>
<organism evidence="3">
    <name type="scientific">viral metagenome</name>
    <dbReference type="NCBI Taxonomy" id="1070528"/>
    <lineage>
        <taxon>unclassified sequences</taxon>
        <taxon>metagenomes</taxon>
        <taxon>organismal metagenomes</taxon>
    </lineage>
</organism>
<protein>
    <submittedName>
        <fullName evidence="3">Uncharacterized protein</fullName>
    </submittedName>
</protein>
<feature type="compositionally biased region" description="Basic residues" evidence="1">
    <location>
        <begin position="35"/>
        <end position="49"/>
    </location>
</feature>
<feature type="transmembrane region" description="Helical" evidence="2">
    <location>
        <begin position="444"/>
        <end position="466"/>
    </location>
</feature>
<feature type="transmembrane region" description="Helical" evidence="2">
    <location>
        <begin position="414"/>
        <end position="432"/>
    </location>
</feature>
<evidence type="ECO:0000313" key="3">
    <source>
        <dbReference type="EMBL" id="QHS97995.1"/>
    </source>
</evidence>
<sequence>MDIFSNVLVTINNDFNDWIDYTFYNKEGGCGRKGTPSKRHRCRKKKKNKKFAKKNDLPYSINNEQAHNIVLRHSDLYKSYDAKDNLSRAIDKTKKHWTDKGLKQKRSYKQWFFNLDDPTYVKVTGKNDIAQQNNDIAQTNLEQGQDDLLNAEDLQAQAKELADKYYNGLYVQSRKLGFQNQKEGFDTASIYKAGNTGGDFNKDDYDEYLRNDLNACHSAFANDSSATLINNYNMDLAGYTTNINNLQEGDALYYGLTKDYIGGNAGNPGNVDSTSANFGKCVNLCRSINNLDTNAPVAGEDPNATHLGGYCINTMNQNQLFIQAQVNKIDSDIGVVSNLHTTTIQNSLDLSNISIEFKKKSLSEDKYKIIDIMEQNDVLDDILIEDSENHLVYDKTNSDYSDQSKSFNFYNSNIFIHIYMLLVLIYSTMILMDTSYKLTGKIMFILFLALFPFIAFLMEKYSFVFFKNIYDYVFSYVYAKEDY</sequence>
<evidence type="ECO:0000256" key="1">
    <source>
        <dbReference type="SAM" id="MobiDB-lite"/>
    </source>
</evidence>
<accession>A0A6C0C013</accession>